<reference evidence="2" key="1">
    <citation type="journal article" date="2018" name="Nat. Plants">
        <title>Whole-genome landscape of Medicago truncatula symbiotic genes.</title>
        <authorList>
            <person name="Pecrix Y."/>
            <person name="Gamas P."/>
            <person name="Carrere S."/>
        </authorList>
    </citation>
    <scope>NUCLEOTIDE SEQUENCE</scope>
    <source>
        <tissue evidence="2">Leaves</tissue>
    </source>
</reference>
<protein>
    <submittedName>
        <fullName evidence="2">Putative FBD domain-containing protein</fullName>
    </submittedName>
</protein>
<dbReference type="InterPro" id="IPR006566">
    <property type="entry name" value="FBD"/>
</dbReference>
<sequence length="150" mass="17864">MQTCPHLLYIVHTFHNLTQIEVFFHGYKGKIWRGKWRWMLEVLQQRPKLEHLAIHQEIENNLMENVGIYETNWEDPQIVPHCLSSQLKTCLFRDFRGRKNEIQFAKYVMQNSKAFCTMTIHSVCSIDLNGKYQMLQKLAMCGRACKLIFD</sequence>
<name>A0A396JK10_MEDTR</name>
<dbReference type="OrthoDB" id="1433711at2759"/>
<comment type="caution">
    <text evidence="2">The sequence shown here is derived from an EMBL/GenBank/DDBJ whole genome shotgun (WGS) entry which is preliminary data.</text>
</comment>
<dbReference type="AlphaFoldDB" id="A0A396JK10"/>
<dbReference type="Gramene" id="rna2225">
    <property type="protein sequence ID" value="RHN78600.1"/>
    <property type="gene ID" value="gene2225"/>
</dbReference>
<feature type="domain" description="FBD" evidence="1">
    <location>
        <begin position="81"/>
        <end position="150"/>
    </location>
</feature>
<dbReference type="PANTHER" id="PTHR31900:SF34">
    <property type="entry name" value="EMB|CAB62440.1-RELATED"/>
    <property type="match status" value="1"/>
</dbReference>
<evidence type="ECO:0000313" key="2">
    <source>
        <dbReference type="EMBL" id="RHN78600.1"/>
    </source>
</evidence>
<dbReference type="EMBL" id="PSQE01000001">
    <property type="protein sequence ID" value="RHN78600.1"/>
    <property type="molecule type" value="Genomic_DNA"/>
</dbReference>
<dbReference type="Proteomes" id="UP000265566">
    <property type="component" value="Chromosome 1"/>
</dbReference>
<organism evidence="2">
    <name type="scientific">Medicago truncatula</name>
    <name type="common">Barrel medic</name>
    <name type="synonym">Medicago tribuloides</name>
    <dbReference type="NCBI Taxonomy" id="3880"/>
    <lineage>
        <taxon>Eukaryota</taxon>
        <taxon>Viridiplantae</taxon>
        <taxon>Streptophyta</taxon>
        <taxon>Embryophyta</taxon>
        <taxon>Tracheophyta</taxon>
        <taxon>Spermatophyta</taxon>
        <taxon>Magnoliopsida</taxon>
        <taxon>eudicotyledons</taxon>
        <taxon>Gunneridae</taxon>
        <taxon>Pentapetalae</taxon>
        <taxon>rosids</taxon>
        <taxon>fabids</taxon>
        <taxon>Fabales</taxon>
        <taxon>Fabaceae</taxon>
        <taxon>Papilionoideae</taxon>
        <taxon>50 kb inversion clade</taxon>
        <taxon>NPAAA clade</taxon>
        <taxon>Hologalegina</taxon>
        <taxon>IRL clade</taxon>
        <taxon>Trifolieae</taxon>
        <taxon>Medicago</taxon>
    </lineage>
</organism>
<dbReference type="Pfam" id="PF08387">
    <property type="entry name" value="FBD"/>
    <property type="match status" value="1"/>
</dbReference>
<gene>
    <name evidence="2" type="ORF">MtrunA17_Chr1g0167711</name>
</gene>
<accession>A0A396JK10</accession>
<dbReference type="InterPro" id="IPR050232">
    <property type="entry name" value="FBL13/AtMIF1-like"/>
</dbReference>
<proteinExistence type="predicted"/>
<dbReference type="SMART" id="SM00579">
    <property type="entry name" value="FBD"/>
    <property type="match status" value="1"/>
</dbReference>
<evidence type="ECO:0000259" key="1">
    <source>
        <dbReference type="SMART" id="SM00579"/>
    </source>
</evidence>
<dbReference type="PANTHER" id="PTHR31900">
    <property type="entry name" value="F-BOX/RNI SUPERFAMILY PROTEIN-RELATED"/>
    <property type="match status" value="1"/>
</dbReference>